<evidence type="ECO:0008006" key="4">
    <source>
        <dbReference type="Google" id="ProtNLM"/>
    </source>
</evidence>
<accession>A0A6S6U8S8</accession>
<evidence type="ECO:0000313" key="3">
    <source>
        <dbReference type="EMBL" id="CAA6826667.1"/>
    </source>
</evidence>
<evidence type="ECO:0000256" key="1">
    <source>
        <dbReference type="SAM" id="MobiDB-lite"/>
    </source>
</evidence>
<feature type="compositionally biased region" description="Polar residues" evidence="1">
    <location>
        <begin position="132"/>
        <end position="152"/>
    </location>
</feature>
<dbReference type="EMBL" id="CACVAS010000147">
    <property type="protein sequence ID" value="CAA6826667.1"/>
    <property type="molecule type" value="Genomic_DNA"/>
</dbReference>
<proteinExistence type="predicted"/>
<organism evidence="3">
    <name type="scientific">uncultured Sulfurovum sp</name>
    <dbReference type="NCBI Taxonomy" id="269237"/>
    <lineage>
        <taxon>Bacteria</taxon>
        <taxon>Pseudomonadati</taxon>
        <taxon>Campylobacterota</taxon>
        <taxon>Epsilonproteobacteria</taxon>
        <taxon>Campylobacterales</taxon>
        <taxon>Sulfurovaceae</taxon>
        <taxon>Sulfurovum</taxon>
        <taxon>environmental samples</taxon>
    </lineage>
</organism>
<name>A0A6S6U8S8_9BACT</name>
<feature type="transmembrane region" description="Helical" evidence="2">
    <location>
        <begin position="21"/>
        <end position="42"/>
    </location>
</feature>
<keyword evidence="2" id="KW-1133">Transmembrane helix</keyword>
<dbReference type="SUPFAM" id="SSF48452">
    <property type="entry name" value="TPR-like"/>
    <property type="match status" value="1"/>
</dbReference>
<keyword evidence="2" id="KW-0472">Membrane</keyword>
<sequence>MHEVKSLEEKWISYHKKKRRPYIIGVSFLALLLFIVIAYVYMNGKNLIDNFNNRQKVDKPTYEIVTTKSNQKSVLTSKNEEETFTVLLNEAMTTIEVKKPEVSKEDGLLVPTLPVINDISMAEENALYASASKKNNNSVKPTYKKVQSSQKTKPNKINFDQPRKRKHLDIVETSSKSAYVDVEKRFQKTQNPHDSLFLAKSYYKNGDYQKAEYWALETNKIDTNIEESWIVFVNAKVKLGQKGEALKVLTQYISQSDSDVARQLLYTLKNK</sequence>
<feature type="region of interest" description="Disordered" evidence="1">
    <location>
        <begin position="132"/>
        <end position="159"/>
    </location>
</feature>
<reference evidence="3" key="1">
    <citation type="submission" date="2020-01" db="EMBL/GenBank/DDBJ databases">
        <authorList>
            <person name="Meier V. D."/>
            <person name="Meier V D."/>
        </authorList>
    </citation>
    <scope>NUCLEOTIDE SEQUENCE</scope>
    <source>
        <strain evidence="3">HLG_WM_MAG_01</strain>
    </source>
</reference>
<dbReference type="InterPro" id="IPR011990">
    <property type="entry name" value="TPR-like_helical_dom_sf"/>
</dbReference>
<evidence type="ECO:0000256" key="2">
    <source>
        <dbReference type="SAM" id="Phobius"/>
    </source>
</evidence>
<dbReference type="AlphaFoldDB" id="A0A6S6U8S8"/>
<dbReference type="Gene3D" id="1.25.40.10">
    <property type="entry name" value="Tetratricopeptide repeat domain"/>
    <property type="match status" value="1"/>
</dbReference>
<keyword evidence="2" id="KW-0812">Transmembrane</keyword>
<protein>
    <recommendedName>
        <fullName evidence="4">Transformation system protein</fullName>
    </recommendedName>
</protein>
<gene>
    <name evidence="3" type="ORF">HELGO_WM1625</name>
</gene>
<dbReference type="Pfam" id="PF12895">
    <property type="entry name" value="ANAPC3"/>
    <property type="match status" value="1"/>
</dbReference>